<protein>
    <submittedName>
        <fullName evidence="1">Uncharacterized protein</fullName>
    </submittedName>
</protein>
<reference evidence="2" key="1">
    <citation type="submission" date="2016-04" db="EMBL/GenBank/DDBJ databases">
        <authorList>
            <person name="Chen L."/>
            <person name="Zhuang W."/>
            <person name="Wang G."/>
        </authorList>
    </citation>
    <scope>NUCLEOTIDE SEQUENCE [LARGE SCALE GENOMIC DNA]</scope>
    <source>
        <strain evidence="2">208</strain>
    </source>
</reference>
<proteinExistence type="predicted"/>
<accession>A0A1V9FGB3</accession>
<gene>
    <name evidence="1" type="ORF">A4R26_24575</name>
</gene>
<evidence type="ECO:0000313" key="1">
    <source>
        <dbReference type="EMBL" id="OQP57398.1"/>
    </source>
</evidence>
<dbReference type="EMBL" id="LWBP01000194">
    <property type="protein sequence ID" value="OQP57398.1"/>
    <property type="molecule type" value="Genomic_DNA"/>
</dbReference>
<dbReference type="Proteomes" id="UP000192276">
    <property type="component" value="Unassembled WGS sequence"/>
</dbReference>
<name>A0A1V9FGB3_9BACT</name>
<sequence>MMGQSWIIGDENVHIYNLQMSVKCILLLNYRRLFTRPVSLYTAFSLVIYTVHDPDTLGFK</sequence>
<dbReference type="AlphaFoldDB" id="A0A1V9FGB3"/>
<keyword evidence="2" id="KW-1185">Reference proteome</keyword>
<comment type="caution">
    <text evidence="1">The sequence shown here is derived from an EMBL/GenBank/DDBJ whole genome shotgun (WGS) entry which is preliminary data.</text>
</comment>
<organism evidence="1 2">
    <name type="scientific">Niastella populi</name>
    <dbReference type="NCBI Taxonomy" id="550983"/>
    <lineage>
        <taxon>Bacteria</taxon>
        <taxon>Pseudomonadati</taxon>
        <taxon>Bacteroidota</taxon>
        <taxon>Chitinophagia</taxon>
        <taxon>Chitinophagales</taxon>
        <taxon>Chitinophagaceae</taxon>
        <taxon>Niastella</taxon>
    </lineage>
</organism>
<dbReference type="STRING" id="550983.A4R26_24575"/>
<evidence type="ECO:0000313" key="2">
    <source>
        <dbReference type="Proteomes" id="UP000192276"/>
    </source>
</evidence>